<dbReference type="EMBL" id="JAINUY010000001">
    <property type="protein sequence ID" value="MBZ4033185.1"/>
    <property type="molecule type" value="Genomic_DNA"/>
</dbReference>
<reference evidence="1 2" key="1">
    <citation type="journal article" date="2023" name="Antonie Van Leeuwenhoek">
        <title>Flavobacterium potami sp. nov., a multi-metal resistance genes harbouring bacterium isolated from shallow river silt.</title>
        <authorList>
            <person name="Li S."/>
            <person name="Mao S."/>
            <person name="Mu W."/>
            <person name="Guo B."/>
            <person name="Li C."/>
            <person name="Zhu Q."/>
            <person name="Hou X."/>
            <person name="Zhao Y."/>
            <person name="Wei S."/>
            <person name="Liu H."/>
            <person name="Liu A."/>
        </authorList>
    </citation>
    <scope>NUCLEOTIDE SEQUENCE [LARGE SCALE GENOMIC DNA]</scope>
    <source>
        <strain evidence="1 2">17A</strain>
    </source>
</reference>
<accession>A0A9X1H5Q0</accession>
<sequence length="165" mass="18969">MKNICIVFFLFFVNQVFFQNKEYSNPQKAFIEVFGKCFDDLAPIEGTINILPEKKNVRFCSLYQCASRIVYAEEEKDIENAILKRAKEIAIRLYNQGTPIYLTYGMNSSAQADLDNEILTDDDHLVYISVGECIVFQPVAKLSEEVNKVTMELINNYKAIKQNAK</sequence>
<comment type="caution">
    <text evidence="1">The sequence shown here is derived from an EMBL/GenBank/DDBJ whole genome shotgun (WGS) entry which is preliminary data.</text>
</comment>
<evidence type="ECO:0000313" key="1">
    <source>
        <dbReference type="EMBL" id="MBZ4033185.1"/>
    </source>
</evidence>
<dbReference type="RefSeq" id="WP_223704031.1">
    <property type="nucleotide sequence ID" value="NZ_JAINUY010000001.1"/>
</dbReference>
<organism evidence="1 2">
    <name type="scientific">Flavobacterium potami</name>
    <dbReference type="NCBI Taxonomy" id="2872310"/>
    <lineage>
        <taxon>Bacteria</taxon>
        <taxon>Pseudomonadati</taxon>
        <taxon>Bacteroidota</taxon>
        <taxon>Flavobacteriia</taxon>
        <taxon>Flavobacteriales</taxon>
        <taxon>Flavobacteriaceae</taxon>
        <taxon>Flavobacterium</taxon>
    </lineage>
</organism>
<keyword evidence="2" id="KW-1185">Reference proteome</keyword>
<protein>
    <submittedName>
        <fullName evidence="1">Uncharacterized protein</fullName>
    </submittedName>
</protein>
<dbReference type="AlphaFoldDB" id="A0A9X1H5Q0"/>
<proteinExistence type="predicted"/>
<gene>
    <name evidence="1" type="ORF">K6T82_00280</name>
</gene>
<evidence type="ECO:0000313" key="2">
    <source>
        <dbReference type="Proteomes" id="UP001139366"/>
    </source>
</evidence>
<name>A0A9X1H5Q0_9FLAO</name>
<dbReference type="Proteomes" id="UP001139366">
    <property type="component" value="Unassembled WGS sequence"/>
</dbReference>